<feature type="transmembrane region" description="Helical" evidence="1">
    <location>
        <begin position="82"/>
        <end position="101"/>
    </location>
</feature>
<proteinExistence type="predicted"/>
<dbReference type="AlphaFoldDB" id="A0A937ALY0"/>
<feature type="transmembrane region" description="Helical" evidence="1">
    <location>
        <begin position="137"/>
        <end position="155"/>
    </location>
</feature>
<dbReference type="Proteomes" id="UP000642920">
    <property type="component" value="Unassembled WGS sequence"/>
</dbReference>
<sequence>MTTFLIPFAGIVVLKFTRTISKLEMDDKKERFFPFLFISIFYGVTTYLFWDKFRFPPLVINILISVSISLVILTAITLFWKISAHALAISGAAGIFVALLFGVEPTFVHYAVVVAFLLMGVVGSARLRLNAHTDQQVWVGYLIGFLVNFISILILN</sequence>
<evidence type="ECO:0000256" key="1">
    <source>
        <dbReference type="SAM" id="Phobius"/>
    </source>
</evidence>
<evidence type="ECO:0000313" key="3">
    <source>
        <dbReference type="Proteomes" id="UP000642920"/>
    </source>
</evidence>
<comment type="caution">
    <text evidence="2">The sequence shown here is derived from an EMBL/GenBank/DDBJ whole genome shotgun (WGS) entry which is preliminary data.</text>
</comment>
<feature type="transmembrane region" description="Helical" evidence="1">
    <location>
        <begin position="107"/>
        <end position="125"/>
    </location>
</feature>
<keyword evidence="1" id="KW-0472">Membrane</keyword>
<feature type="transmembrane region" description="Helical" evidence="1">
    <location>
        <begin position="56"/>
        <end position="75"/>
    </location>
</feature>
<evidence type="ECO:0000313" key="2">
    <source>
        <dbReference type="EMBL" id="MBL0765117.1"/>
    </source>
</evidence>
<dbReference type="RefSeq" id="WP_201919449.1">
    <property type="nucleotide sequence ID" value="NZ_JAERQG010000002.1"/>
</dbReference>
<name>A0A937ALY0_9BACT</name>
<accession>A0A937ALY0</accession>
<feature type="transmembrane region" description="Helical" evidence="1">
    <location>
        <begin position="32"/>
        <end position="50"/>
    </location>
</feature>
<protein>
    <submittedName>
        <fullName evidence="2">PA-phosphatase</fullName>
    </submittedName>
</protein>
<gene>
    <name evidence="2" type="ORF">JKP34_07640</name>
</gene>
<organism evidence="2 3">
    <name type="scientific">Marivirga atlantica</name>
    <dbReference type="NCBI Taxonomy" id="1548457"/>
    <lineage>
        <taxon>Bacteria</taxon>
        <taxon>Pseudomonadati</taxon>
        <taxon>Bacteroidota</taxon>
        <taxon>Cytophagia</taxon>
        <taxon>Cytophagales</taxon>
        <taxon>Marivirgaceae</taxon>
        <taxon>Marivirga</taxon>
    </lineage>
</organism>
<keyword evidence="3" id="KW-1185">Reference proteome</keyword>
<keyword evidence="1" id="KW-0812">Transmembrane</keyword>
<reference evidence="2" key="1">
    <citation type="submission" date="2021-01" db="EMBL/GenBank/DDBJ databases">
        <title>Marivirga sp. nov., isolated from intertidal surface sediments.</title>
        <authorList>
            <person name="Zhang M."/>
        </authorList>
    </citation>
    <scope>NUCLEOTIDE SEQUENCE</scope>
    <source>
        <strain evidence="2">SM1354</strain>
    </source>
</reference>
<keyword evidence="1" id="KW-1133">Transmembrane helix</keyword>
<dbReference type="EMBL" id="JAERQG010000002">
    <property type="protein sequence ID" value="MBL0765117.1"/>
    <property type="molecule type" value="Genomic_DNA"/>
</dbReference>